<keyword evidence="3 9" id="KW-0808">Transferase</keyword>
<keyword evidence="4" id="KW-0812">Transmembrane</keyword>
<keyword evidence="9" id="KW-0735">Signal-anchor</keyword>
<proteinExistence type="inferred from homology"/>
<evidence type="ECO:0000256" key="8">
    <source>
        <dbReference type="ARBA" id="ARBA00023180"/>
    </source>
</evidence>
<evidence type="ECO:0000256" key="7">
    <source>
        <dbReference type="ARBA" id="ARBA00023136"/>
    </source>
</evidence>
<evidence type="ECO:0000313" key="11">
    <source>
        <dbReference type="Proteomes" id="UP001158576"/>
    </source>
</evidence>
<organism evidence="10 11">
    <name type="scientific">Oikopleura dioica</name>
    <name type="common">Tunicate</name>
    <dbReference type="NCBI Taxonomy" id="34765"/>
    <lineage>
        <taxon>Eukaryota</taxon>
        <taxon>Metazoa</taxon>
        <taxon>Chordata</taxon>
        <taxon>Tunicata</taxon>
        <taxon>Appendicularia</taxon>
        <taxon>Copelata</taxon>
        <taxon>Oikopleuridae</taxon>
        <taxon>Oikopleura</taxon>
    </lineage>
</organism>
<keyword evidence="11" id="KW-1185">Reference proteome</keyword>
<protein>
    <recommendedName>
        <fullName evidence="9">Carbohydrate sulfotransferase</fullName>
        <ecNumber evidence="9">2.8.2.-</ecNumber>
    </recommendedName>
</protein>
<keyword evidence="7" id="KW-0472">Membrane</keyword>
<gene>
    <name evidence="10" type="ORF">OKIOD_LOCUS7126</name>
</gene>
<evidence type="ECO:0000256" key="4">
    <source>
        <dbReference type="ARBA" id="ARBA00022692"/>
    </source>
</evidence>
<sequence>MTPPGAFEKPILDIYHPNDEFNMKARAKLKSWKDSVQITEWNELLTRSDVVKFVVVRHPLTRFVSVWDDHYCRSCEPPKDPMLERNLNKDAQDEYQISLNSLAQAVVDQATSTDMFEAQLNACRICDIEYDYIIKLETIDQDLPYLMAKMGRLDNSKELVSPETVHRNKNSKLYGYFFETLDPSELKNLVQHYSSDFTLLGYTFNLAKNLIGGWD</sequence>
<comment type="similarity">
    <text evidence="2 9">Belongs to the sulfotransferase 2 family.</text>
</comment>
<dbReference type="InterPro" id="IPR005331">
    <property type="entry name" value="Sulfotransferase"/>
</dbReference>
<evidence type="ECO:0000256" key="6">
    <source>
        <dbReference type="ARBA" id="ARBA00023034"/>
    </source>
</evidence>
<evidence type="ECO:0000313" key="10">
    <source>
        <dbReference type="EMBL" id="CAG5098328.1"/>
    </source>
</evidence>
<evidence type="ECO:0000256" key="2">
    <source>
        <dbReference type="ARBA" id="ARBA00006339"/>
    </source>
</evidence>
<dbReference type="EMBL" id="OU015569">
    <property type="protein sequence ID" value="CAG5098328.1"/>
    <property type="molecule type" value="Genomic_DNA"/>
</dbReference>
<comment type="subcellular location">
    <subcellularLocation>
        <location evidence="1 9">Golgi apparatus membrane</location>
        <topology evidence="1 9">Single-pass type II membrane protein</topology>
    </subcellularLocation>
</comment>
<evidence type="ECO:0000256" key="1">
    <source>
        <dbReference type="ARBA" id="ARBA00004323"/>
    </source>
</evidence>
<keyword evidence="8 9" id="KW-0325">Glycoprotein</keyword>
<accession>A0ABN7SHG8</accession>
<dbReference type="Pfam" id="PF03567">
    <property type="entry name" value="Sulfotransfer_2"/>
    <property type="match status" value="1"/>
</dbReference>
<keyword evidence="9" id="KW-0119">Carbohydrate metabolism</keyword>
<evidence type="ECO:0000256" key="5">
    <source>
        <dbReference type="ARBA" id="ARBA00022989"/>
    </source>
</evidence>
<dbReference type="PANTHER" id="PTHR12137">
    <property type="entry name" value="CARBOHYDRATE SULFOTRANSFERASE"/>
    <property type="match status" value="1"/>
</dbReference>
<keyword evidence="5" id="KW-1133">Transmembrane helix</keyword>
<dbReference type="InterPro" id="IPR018011">
    <property type="entry name" value="Carb_sulfotrans_8-10"/>
</dbReference>
<keyword evidence="6 9" id="KW-0333">Golgi apparatus</keyword>
<dbReference type="EC" id="2.8.2.-" evidence="9"/>
<dbReference type="PANTHER" id="PTHR12137:SF54">
    <property type="entry name" value="CARBOHYDRATE SULFOTRANSFERASE"/>
    <property type="match status" value="1"/>
</dbReference>
<dbReference type="Proteomes" id="UP001158576">
    <property type="component" value="Chromosome XSR"/>
</dbReference>
<reference evidence="10 11" key="1">
    <citation type="submission" date="2021-04" db="EMBL/GenBank/DDBJ databases">
        <authorList>
            <person name="Bliznina A."/>
        </authorList>
    </citation>
    <scope>NUCLEOTIDE SEQUENCE [LARGE SCALE GENOMIC DNA]</scope>
</reference>
<name>A0ABN7SHG8_OIKDI</name>
<evidence type="ECO:0000256" key="3">
    <source>
        <dbReference type="ARBA" id="ARBA00022679"/>
    </source>
</evidence>
<evidence type="ECO:0000256" key="9">
    <source>
        <dbReference type="RuleBase" id="RU364020"/>
    </source>
</evidence>